<dbReference type="Proteomes" id="UP001356427">
    <property type="component" value="Unassembled WGS sequence"/>
</dbReference>
<comment type="caution">
    <text evidence="1">The sequence shown here is derived from an EMBL/GenBank/DDBJ whole genome shotgun (WGS) entry which is preliminary data.</text>
</comment>
<dbReference type="AlphaFoldDB" id="A0AAN8LW44"/>
<reference evidence="1 2" key="1">
    <citation type="submission" date="2021-04" db="EMBL/GenBank/DDBJ databases">
        <authorList>
            <person name="De Guttry C."/>
            <person name="Zahm M."/>
            <person name="Klopp C."/>
            <person name="Cabau C."/>
            <person name="Louis A."/>
            <person name="Berthelot C."/>
            <person name="Parey E."/>
            <person name="Roest Crollius H."/>
            <person name="Montfort J."/>
            <person name="Robinson-Rechavi M."/>
            <person name="Bucao C."/>
            <person name="Bouchez O."/>
            <person name="Gislard M."/>
            <person name="Lluch J."/>
            <person name="Milhes M."/>
            <person name="Lampietro C."/>
            <person name="Lopez Roques C."/>
            <person name="Donnadieu C."/>
            <person name="Braasch I."/>
            <person name="Desvignes T."/>
            <person name="Postlethwait J."/>
            <person name="Bobe J."/>
            <person name="Wedekind C."/>
            <person name="Guiguen Y."/>
        </authorList>
    </citation>
    <scope>NUCLEOTIDE SEQUENCE [LARGE SCALE GENOMIC DNA]</scope>
    <source>
        <strain evidence="1">Cs_M1</strain>
        <tissue evidence="1">Blood</tissue>
    </source>
</reference>
<evidence type="ECO:0000313" key="2">
    <source>
        <dbReference type="Proteomes" id="UP001356427"/>
    </source>
</evidence>
<evidence type="ECO:0000313" key="1">
    <source>
        <dbReference type="EMBL" id="KAK6316734.1"/>
    </source>
</evidence>
<accession>A0AAN8LW44</accession>
<sequence length="82" mass="8790">MSATGSLAVISLVFWEMRRRRRAGTLTRGTVTVLEGRLKRSKATVIAGPRKQGGGHTSTLTLPSSYSAVERLNPTIHPAMAA</sequence>
<proteinExistence type="predicted"/>
<name>A0AAN8LW44_9TELE</name>
<protein>
    <submittedName>
        <fullName evidence="1">Uncharacterized protein</fullName>
    </submittedName>
</protein>
<gene>
    <name evidence="1" type="ORF">J4Q44_G00121340</name>
</gene>
<keyword evidence="2" id="KW-1185">Reference proteome</keyword>
<dbReference type="EMBL" id="JAGTTL010000010">
    <property type="protein sequence ID" value="KAK6316734.1"/>
    <property type="molecule type" value="Genomic_DNA"/>
</dbReference>
<organism evidence="1 2">
    <name type="scientific">Coregonus suidteri</name>
    <dbReference type="NCBI Taxonomy" id="861788"/>
    <lineage>
        <taxon>Eukaryota</taxon>
        <taxon>Metazoa</taxon>
        <taxon>Chordata</taxon>
        <taxon>Craniata</taxon>
        <taxon>Vertebrata</taxon>
        <taxon>Euteleostomi</taxon>
        <taxon>Actinopterygii</taxon>
        <taxon>Neopterygii</taxon>
        <taxon>Teleostei</taxon>
        <taxon>Protacanthopterygii</taxon>
        <taxon>Salmoniformes</taxon>
        <taxon>Salmonidae</taxon>
        <taxon>Coregoninae</taxon>
        <taxon>Coregonus</taxon>
    </lineage>
</organism>